<dbReference type="Pfam" id="PF00512">
    <property type="entry name" value="HisKA"/>
    <property type="match status" value="1"/>
</dbReference>
<evidence type="ECO:0000256" key="6">
    <source>
        <dbReference type="ARBA" id="ARBA00023012"/>
    </source>
</evidence>
<dbReference type="SUPFAM" id="SSF55874">
    <property type="entry name" value="ATPase domain of HSP90 chaperone/DNA topoisomerase II/histidine kinase"/>
    <property type="match status" value="1"/>
</dbReference>
<keyword evidence="5 9" id="KW-0418">Kinase</keyword>
<accession>A0ABW3KV71</accession>
<evidence type="ECO:0000313" key="10">
    <source>
        <dbReference type="Proteomes" id="UP001597086"/>
    </source>
</evidence>
<dbReference type="Gene3D" id="3.30.565.10">
    <property type="entry name" value="Histidine kinase-like ATPase, C-terminal domain"/>
    <property type="match status" value="1"/>
</dbReference>
<reference evidence="10" key="1">
    <citation type="journal article" date="2019" name="Int. J. Syst. Evol. Microbiol.">
        <title>The Global Catalogue of Microorganisms (GCM) 10K type strain sequencing project: providing services to taxonomists for standard genome sequencing and annotation.</title>
        <authorList>
            <consortium name="The Broad Institute Genomics Platform"/>
            <consortium name="The Broad Institute Genome Sequencing Center for Infectious Disease"/>
            <person name="Wu L."/>
            <person name="Ma J."/>
        </authorList>
    </citation>
    <scope>NUCLEOTIDE SEQUENCE [LARGE SCALE GENOMIC DNA]</scope>
    <source>
        <strain evidence="10">CCUG 56098</strain>
    </source>
</reference>
<dbReference type="PRINTS" id="PR00344">
    <property type="entry name" value="BCTRLSENSOR"/>
</dbReference>
<evidence type="ECO:0000256" key="1">
    <source>
        <dbReference type="ARBA" id="ARBA00000085"/>
    </source>
</evidence>
<proteinExistence type="predicted"/>
<dbReference type="InterPro" id="IPR036097">
    <property type="entry name" value="HisK_dim/P_sf"/>
</dbReference>
<keyword evidence="6" id="KW-0902">Two-component regulatory system</keyword>
<dbReference type="PANTHER" id="PTHR45453">
    <property type="entry name" value="PHOSPHATE REGULON SENSOR PROTEIN PHOR"/>
    <property type="match status" value="1"/>
</dbReference>
<dbReference type="InterPro" id="IPR004358">
    <property type="entry name" value="Sig_transdc_His_kin-like_C"/>
</dbReference>
<keyword evidence="7" id="KW-0472">Membrane</keyword>
<keyword evidence="7" id="KW-0812">Transmembrane</keyword>
<dbReference type="Pfam" id="PF02518">
    <property type="entry name" value="HATPase_c"/>
    <property type="match status" value="1"/>
</dbReference>
<feature type="transmembrane region" description="Helical" evidence="7">
    <location>
        <begin position="6"/>
        <end position="27"/>
    </location>
</feature>
<comment type="caution">
    <text evidence="9">The sequence shown here is derived from an EMBL/GenBank/DDBJ whole genome shotgun (WGS) entry which is preliminary data.</text>
</comment>
<feature type="domain" description="Histidine kinase" evidence="8">
    <location>
        <begin position="299"/>
        <end position="512"/>
    </location>
</feature>
<dbReference type="SUPFAM" id="SSF47384">
    <property type="entry name" value="Homodimeric domain of signal transducing histidine kinase"/>
    <property type="match status" value="1"/>
</dbReference>
<dbReference type="CDD" id="cd00075">
    <property type="entry name" value="HATPase"/>
    <property type="match status" value="1"/>
</dbReference>
<dbReference type="EC" id="2.7.13.3" evidence="2"/>
<comment type="catalytic activity">
    <reaction evidence="1">
        <text>ATP + protein L-histidine = ADP + protein N-phospho-L-histidine.</text>
        <dbReference type="EC" id="2.7.13.3"/>
    </reaction>
</comment>
<dbReference type="PANTHER" id="PTHR45453:SF1">
    <property type="entry name" value="PHOSPHATE REGULON SENSOR PROTEIN PHOR"/>
    <property type="match status" value="1"/>
</dbReference>
<dbReference type="EMBL" id="JBHTKM010000063">
    <property type="protein sequence ID" value="MFD1017462.1"/>
    <property type="molecule type" value="Genomic_DNA"/>
</dbReference>
<dbReference type="SMART" id="SM00388">
    <property type="entry name" value="HisKA"/>
    <property type="match status" value="1"/>
</dbReference>
<evidence type="ECO:0000256" key="7">
    <source>
        <dbReference type="SAM" id="Phobius"/>
    </source>
</evidence>
<organism evidence="9 10">
    <name type="scientific">Winogradskyella rapida</name>
    <dbReference type="NCBI Taxonomy" id="549701"/>
    <lineage>
        <taxon>Bacteria</taxon>
        <taxon>Pseudomonadati</taxon>
        <taxon>Bacteroidota</taxon>
        <taxon>Flavobacteriia</taxon>
        <taxon>Flavobacteriales</taxon>
        <taxon>Flavobacteriaceae</taxon>
        <taxon>Winogradskyella</taxon>
    </lineage>
</organism>
<dbReference type="Proteomes" id="UP001597086">
    <property type="component" value="Unassembled WGS sequence"/>
</dbReference>
<evidence type="ECO:0000256" key="4">
    <source>
        <dbReference type="ARBA" id="ARBA00022679"/>
    </source>
</evidence>
<dbReference type="InterPro" id="IPR003661">
    <property type="entry name" value="HisK_dim/P_dom"/>
</dbReference>
<dbReference type="InterPro" id="IPR003594">
    <property type="entry name" value="HATPase_dom"/>
</dbReference>
<evidence type="ECO:0000259" key="8">
    <source>
        <dbReference type="PROSITE" id="PS50109"/>
    </source>
</evidence>
<dbReference type="InterPro" id="IPR036890">
    <property type="entry name" value="HATPase_C_sf"/>
</dbReference>
<feature type="transmembrane region" description="Helical" evidence="7">
    <location>
        <begin position="258"/>
        <end position="280"/>
    </location>
</feature>
<evidence type="ECO:0000256" key="5">
    <source>
        <dbReference type="ARBA" id="ARBA00022777"/>
    </source>
</evidence>
<evidence type="ECO:0000256" key="3">
    <source>
        <dbReference type="ARBA" id="ARBA00022553"/>
    </source>
</evidence>
<dbReference type="PROSITE" id="PS50109">
    <property type="entry name" value="HIS_KIN"/>
    <property type="match status" value="1"/>
</dbReference>
<dbReference type="RefSeq" id="WP_386119180.1">
    <property type="nucleotide sequence ID" value="NZ_JBHTKM010000063.1"/>
</dbReference>
<name>A0ABW3KV71_9FLAO</name>
<dbReference type="InterPro" id="IPR050351">
    <property type="entry name" value="BphY/WalK/GraS-like"/>
</dbReference>
<dbReference type="SMART" id="SM00387">
    <property type="entry name" value="HATPase_c"/>
    <property type="match status" value="1"/>
</dbReference>
<keyword evidence="10" id="KW-1185">Reference proteome</keyword>
<dbReference type="CDD" id="cd00082">
    <property type="entry name" value="HisKA"/>
    <property type="match status" value="1"/>
</dbReference>
<protein>
    <recommendedName>
        <fullName evidence="2">histidine kinase</fullName>
        <ecNumber evidence="2">2.7.13.3</ecNumber>
    </recommendedName>
</protein>
<keyword evidence="3" id="KW-0597">Phosphoprotein</keyword>
<keyword evidence="4" id="KW-0808">Transferase</keyword>
<keyword evidence="7" id="KW-1133">Transmembrane helix</keyword>
<gene>
    <name evidence="9" type="ORF">ACFQ13_16165</name>
</gene>
<evidence type="ECO:0000256" key="2">
    <source>
        <dbReference type="ARBA" id="ARBA00012438"/>
    </source>
</evidence>
<sequence length="512" mass="58398">MNDKRYQWILYTIIAVIMATIGIQVYWNYKNYQTNKQQLINDVQISLDKAVDDYYTALAERTTFGFILEGDQQKNAFEDGSELEKFFKTIDESKKEFTNLDSIDTNSIEGITIFRGHKADSMSEAHDKTHSPVSIDQLKLKIDSLKTDDKDVDLKNAEFLTSKVMVSIKNDTLDVKAVEELIAEELERKSINVDFYLDYKDIQRDVDYFSVNGCLPEFDPSHMSDDYLQTDTKSRFLPKGTFLTILFTNTTKAILHRILGGILISTLLVLVVISCLFYLLKIIKHQKQLAEVKNDLISNITHEFKTPIATISAALESISNFNAINDKAKTKTYLNMSTEQLGKLNVMVEKLLETATLDSDNLELNKEPFNITSLLEALIEKYRIQFPDKQFNCNIQLESVIVNADIFHIENALNNILDNAVKYGGDIISIKLITRNTNFDILISDNGNSLTQDHRTQIFDKFYRVPKGNTHDVKGFGIGLYYSKTIIDNHNGSINLELHENLTIFKISLPNG</sequence>
<dbReference type="Gene3D" id="1.10.287.130">
    <property type="match status" value="1"/>
</dbReference>
<dbReference type="GO" id="GO:0016301">
    <property type="term" value="F:kinase activity"/>
    <property type="evidence" value="ECO:0007669"/>
    <property type="project" value="UniProtKB-KW"/>
</dbReference>
<dbReference type="InterPro" id="IPR005467">
    <property type="entry name" value="His_kinase_dom"/>
</dbReference>
<evidence type="ECO:0000313" key="9">
    <source>
        <dbReference type="EMBL" id="MFD1017462.1"/>
    </source>
</evidence>